<comment type="caution">
    <text evidence="1">The sequence shown here is derived from an EMBL/GenBank/DDBJ whole genome shotgun (WGS) entry which is preliminary data.</text>
</comment>
<dbReference type="AlphaFoldDB" id="A0A813L4Z5"/>
<reference evidence="1" key="1">
    <citation type="submission" date="2021-02" db="EMBL/GenBank/DDBJ databases">
        <authorList>
            <person name="Dougan E. K."/>
            <person name="Rhodes N."/>
            <person name="Thang M."/>
            <person name="Chan C."/>
        </authorList>
    </citation>
    <scope>NUCLEOTIDE SEQUENCE</scope>
</reference>
<accession>A0A813L4Z5</accession>
<gene>
    <name evidence="1" type="ORF">PGLA2088_LOCUS42640</name>
</gene>
<evidence type="ECO:0000313" key="2">
    <source>
        <dbReference type="Proteomes" id="UP000626109"/>
    </source>
</evidence>
<name>A0A813L4Z5_POLGL</name>
<protein>
    <submittedName>
        <fullName evidence="1">Uncharacterized protein</fullName>
    </submittedName>
</protein>
<organism evidence="1 2">
    <name type="scientific">Polarella glacialis</name>
    <name type="common">Dinoflagellate</name>
    <dbReference type="NCBI Taxonomy" id="89957"/>
    <lineage>
        <taxon>Eukaryota</taxon>
        <taxon>Sar</taxon>
        <taxon>Alveolata</taxon>
        <taxon>Dinophyceae</taxon>
        <taxon>Suessiales</taxon>
        <taxon>Suessiaceae</taxon>
        <taxon>Polarella</taxon>
    </lineage>
</organism>
<proteinExistence type="predicted"/>
<evidence type="ECO:0000313" key="1">
    <source>
        <dbReference type="EMBL" id="CAE8722611.1"/>
    </source>
</evidence>
<dbReference type="EMBL" id="CAJNNW010034418">
    <property type="protein sequence ID" value="CAE8722611.1"/>
    <property type="molecule type" value="Genomic_DNA"/>
</dbReference>
<dbReference type="Proteomes" id="UP000626109">
    <property type="component" value="Unassembled WGS sequence"/>
</dbReference>
<sequence length="130" mass="13973">MCSLCYENNETNNITPFHLAMAASGCLFQSVCLHIGKHCVTPRCVALAALCFVFRDSSCSITTNHSTMCGAGGFRCFCFLFRAGAYANHETPLVTSGWFLFVFDGAGEKHKMFGACGFGSCLGVHAIGCF</sequence>